<dbReference type="GO" id="GO:0043539">
    <property type="term" value="F:protein serine/threonine kinase activator activity"/>
    <property type="evidence" value="ECO:0007669"/>
    <property type="project" value="TreeGrafter"/>
</dbReference>
<dbReference type="PANTHER" id="PTHR13298">
    <property type="entry name" value="CYTOSOLIC REGULATOR PIANISSIMO"/>
    <property type="match status" value="1"/>
</dbReference>
<dbReference type="SMART" id="SM01308">
    <property type="entry name" value="RICTOR_N"/>
    <property type="match status" value="1"/>
</dbReference>
<comment type="similarity">
    <text evidence="1">Belongs to the RICTOR family.</text>
</comment>
<feature type="domain" description="Rapamycin-insensitive companion of mTOR N-terminal" evidence="3">
    <location>
        <begin position="71"/>
        <end position="511"/>
    </location>
</feature>
<evidence type="ECO:0000313" key="4">
    <source>
        <dbReference type="EMBL" id="CAB3405412.1"/>
    </source>
</evidence>
<gene>
    <name evidence="4" type="ORF">CBOVIS_LOCUS7610</name>
</gene>
<comment type="caution">
    <text evidence="4">The sequence shown here is derived from an EMBL/GenBank/DDBJ whole genome shotgun (WGS) entry which is preliminary data.</text>
</comment>
<evidence type="ECO:0000259" key="3">
    <source>
        <dbReference type="SMART" id="SM01308"/>
    </source>
</evidence>
<evidence type="ECO:0000313" key="5">
    <source>
        <dbReference type="Proteomes" id="UP000494206"/>
    </source>
</evidence>
<dbReference type="Pfam" id="PF14664">
    <property type="entry name" value="RICTOR_N"/>
    <property type="match status" value="1"/>
</dbReference>
<proteinExistence type="inferred from homology"/>
<sequence length="817" mass="94310">MEWRQKVYYRGGNSQQIQDIRESLRQIRAKKRLKQSSMKEKKQRTRSLMDVKSHIQNNQDEALNGGYEERCTFLNKLCSLIAETTLEELGDNEFFEDLCQLMLKFVNDDHPCIRAMCFHLLRKTTQNGRNLTYLLTSHVDIYVVRAIDLQIENEQERIEAFKLISWMMKVYEKSSLKKLIDDAKANSSEKKYAFPKSIMQPIISIALGELQKEKPSDSYKSAAKKELPRDKMGLPCVGLFLEFCLSEPDLILDMAGTDWIVRVLTGVSTMPRRIVILVSHILMTWLDSPHIRLRAGLHMVLEQIFAPLIEYGFFQRKPTIANYMRDPFGMNDILEHFKVTFLCLLRSWPGLFSCAAVGANGNISASSPLRLLEYLGLGTVENENLIRIRNMVVDICCEFVDVPYASSKFESWTEALQFYKTMHLPNKYKSSLKNDFVVAQNDTRMFHDVNRQSRSLDLLASFRTLSQFILINASLPQCLARLILTNPDSQSGLKATLLLADLLRHAPSHVPSNWRAPVLSLPTLVQSACEKLVLSRAAAAVNGTLDQLHEERTFVHSENAELVLHRVDELNRSWIRSAANSATMLKESYLYIFVPNVEPQIVVTDQSSPEINEESRRGNFYDTALSGRYDKNKLMLLDHTDNYDYSRHHSRSLNLDDDDDRASTLFHDENGLVNWSYAEYYFENLENDSDDHIIKEFAMKSMEEYVIKIFEYLTPLTQQFERRIISHQQIIVVKLILKLVLRVLPFNESIRQDYHHIINKYLTGFQSAFQGRETNTSYFYPRNLSYTGSMYHFAIVGFLSTTPYGTGMLNELGILHM</sequence>
<dbReference type="InterPro" id="IPR028268">
    <property type="entry name" value="Pianissimo_fam"/>
</dbReference>
<accession>A0A8S1EZ86</accession>
<evidence type="ECO:0000256" key="1">
    <source>
        <dbReference type="ARBA" id="ARBA00008878"/>
    </source>
</evidence>
<dbReference type="GO" id="GO:0038203">
    <property type="term" value="P:TORC2 signaling"/>
    <property type="evidence" value="ECO:0007669"/>
    <property type="project" value="TreeGrafter"/>
</dbReference>
<reference evidence="4 5" key="1">
    <citation type="submission" date="2020-04" db="EMBL/GenBank/DDBJ databases">
        <authorList>
            <person name="Laetsch R D."/>
            <person name="Stevens L."/>
            <person name="Kumar S."/>
            <person name="Blaxter L. M."/>
        </authorList>
    </citation>
    <scope>NUCLEOTIDE SEQUENCE [LARGE SCALE GENOMIC DNA]</scope>
</reference>
<dbReference type="AlphaFoldDB" id="A0A8S1EZ86"/>
<dbReference type="OrthoDB" id="271111at2759"/>
<dbReference type="GO" id="GO:0031932">
    <property type="term" value="C:TORC2 complex"/>
    <property type="evidence" value="ECO:0007669"/>
    <property type="project" value="InterPro"/>
</dbReference>
<evidence type="ECO:0000256" key="2">
    <source>
        <dbReference type="SAM" id="MobiDB-lite"/>
    </source>
</evidence>
<keyword evidence="5" id="KW-1185">Reference proteome</keyword>
<dbReference type="InterPro" id="IPR028267">
    <property type="entry name" value="Pianissimo_N"/>
</dbReference>
<organism evidence="4 5">
    <name type="scientific">Caenorhabditis bovis</name>
    <dbReference type="NCBI Taxonomy" id="2654633"/>
    <lineage>
        <taxon>Eukaryota</taxon>
        <taxon>Metazoa</taxon>
        <taxon>Ecdysozoa</taxon>
        <taxon>Nematoda</taxon>
        <taxon>Chromadorea</taxon>
        <taxon>Rhabditida</taxon>
        <taxon>Rhabditina</taxon>
        <taxon>Rhabditomorpha</taxon>
        <taxon>Rhabditoidea</taxon>
        <taxon>Rhabditidae</taxon>
        <taxon>Peloderinae</taxon>
        <taxon>Caenorhabditis</taxon>
    </lineage>
</organism>
<feature type="region of interest" description="Disordered" evidence="2">
    <location>
        <begin position="31"/>
        <end position="51"/>
    </location>
</feature>
<dbReference type="SUPFAM" id="SSF48371">
    <property type="entry name" value="ARM repeat"/>
    <property type="match status" value="1"/>
</dbReference>
<dbReference type="Proteomes" id="UP000494206">
    <property type="component" value="Unassembled WGS sequence"/>
</dbReference>
<protein>
    <recommendedName>
        <fullName evidence="3">Rapamycin-insensitive companion of mTOR N-terminal domain-containing protein</fullName>
    </recommendedName>
</protein>
<dbReference type="InterPro" id="IPR016024">
    <property type="entry name" value="ARM-type_fold"/>
</dbReference>
<dbReference type="GO" id="GO:0051897">
    <property type="term" value="P:positive regulation of phosphatidylinositol 3-kinase/protein kinase B signal transduction"/>
    <property type="evidence" value="ECO:0007669"/>
    <property type="project" value="TreeGrafter"/>
</dbReference>
<dbReference type="PANTHER" id="PTHR13298:SF11">
    <property type="entry name" value="RAPAMYCIN-INSENSITIVE COMPANION OF MTOR"/>
    <property type="match status" value="1"/>
</dbReference>
<name>A0A8S1EZ86_9PELO</name>
<dbReference type="EMBL" id="CADEPM010000004">
    <property type="protein sequence ID" value="CAB3405412.1"/>
    <property type="molecule type" value="Genomic_DNA"/>
</dbReference>